<dbReference type="AlphaFoldDB" id="A0A6A6GRS1"/>
<evidence type="ECO:0000313" key="3">
    <source>
        <dbReference type="Proteomes" id="UP000800092"/>
    </source>
</evidence>
<feature type="signal peptide" evidence="1">
    <location>
        <begin position="1"/>
        <end position="22"/>
    </location>
</feature>
<reference evidence="2" key="1">
    <citation type="journal article" date="2020" name="Stud. Mycol.">
        <title>101 Dothideomycetes genomes: a test case for predicting lifestyles and emergence of pathogens.</title>
        <authorList>
            <person name="Haridas S."/>
            <person name="Albert R."/>
            <person name="Binder M."/>
            <person name="Bloem J."/>
            <person name="Labutti K."/>
            <person name="Salamov A."/>
            <person name="Andreopoulos B."/>
            <person name="Baker S."/>
            <person name="Barry K."/>
            <person name="Bills G."/>
            <person name="Bluhm B."/>
            <person name="Cannon C."/>
            <person name="Castanera R."/>
            <person name="Culley D."/>
            <person name="Daum C."/>
            <person name="Ezra D."/>
            <person name="Gonzalez J."/>
            <person name="Henrissat B."/>
            <person name="Kuo A."/>
            <person name="Liang C."/>
            <person name="Lipzen A."/>
            <person name="Lutzoni F."/>
            <person name="Magnuson J."/>
            <person name="Mondo S."/>
            <person name="Nolan M."/>
            <person name="Ohm R."/>
            <person name="Pangilinan J."/>
            <person name="Park H.-J."/>
            <person name="Ramirez L."/>
            <person name="Alfaro M."/>
            <person name="Sun H."/>
            <person name="Tritt A."/>
            <person name="Yoshinaga Y."/>
            <person name="Zwiers L.-H."/>
            <person name="Turgeon B."/>
            <person name="Goodwin S."/>
            <person name="Spatafora J."/>
            <person name="Crous P."/>
            <person name="Grigoriev I."/>
        </authorList>
    </citation>
    <scope>NUCLEOTIDE SEQUENCE</scope>
    <source>
        <strain evidence="2">Tuck. ex Michener</strain>
    </source>
</reference>
<protein>
    <submittedName>
        <fullName evidence="2">Uncharacterized protein</fullName>
    </submittedName>
</protein>
<gene>
    <name evidence="2" type="ORF">EV356DRAFT_538219</name>
</gene>
<organism evidence="2 3">
    <name type="scientific">Viridothelium virens</name>
    <name type="common">Speckled blister lichen</name>
    <name type="synonym">Trypethelium virens</name>
    <dbReference type="NCBI Taxonomy" id="1048519"/>
    <lineage>
        <taxon>Eukaryota</taxon>
        <taxon>Fungi</taxon>
        <taxon>Dikarya</taxon>
        <taxon>Ascomycota</taxon>
        <taxon>Pezizomycotina</taxon>
        <taxon>Dothideomycetes</taxon>
        <taxon>Dothideomycetes incertae sedis</taxon>
        <taxon>Trypetheliales</taxon>
        <taxon>Trypetheliaceae</taxon>
        <taxon>Viridothelium</taxon>
    </lineage>
</organism>
<accession>A0A6A6GRS1</accession>
<keyword evidence="3" id="KW-1185">Reference proteome</keyword>
<dbReference type="Proteomes" id="UP000800092">
    <property type="component" value="Unassembled WGS sequence"/>
</dbReference>
<feature type="chain" id="PRO_5025368185" evidence="1">
    <location>
        <begin position="23"/>
        <end position="75"/>
    </location>
</feature>
<evidence type="ECO:0000313" key="2">
    <source>
        <dbReference type="EMBL" id="KAF2228381.1"/>
    </source>
</evidence>
<name>A0A6A6GRS1_VIRVR</name>
<keyword evidence="1" id="KW-0732">Signal</keyword>
<sequence length="75" mass="7899">MLILYRITTIIIIIMAAPAAPAAPAPPVAAVLTASLFHPGPAPILGVRGQQLALLTYNPQGLIMLAMLRVNILFI</sequence>
<dbReference type="EMBL" id="ML992060">
    <property type="protein sequence ID" value="KAF2228381.1"/>
    <property type="molecule type" value="Genomic_DNA"/>
</dbReference>
<proteinExistence type="predicted"/>
<evidence type="ECO:0000256" key="1">
    <source>
        <dbReference type="SAM" id="SignalP"/>
    </source>
</evidence>